<dbReference type="InterPro" id="IPR027417">
    <property type="entry name" value="P-loop_NTPase"/>
</dbReference>
<dbReference type="EMBL" id="AAMIYH010000015">
    <property type="protein sequence ID" value="EDH8302969.1"/>
    <property type="molecule type" value="Genomic_DNA"/>
</dbReference>
<dbReference type="InterPro" id="IPR039430">
    <property type="entry name" value="Thymidylate_kin-like_dom"/>
</dbReference>
<proteinExistence type="predicted"/>
<dbReference type="SUPFAM" id="SSF52540">
    <property type="entry name" value="P-loop containing nucleoside triphosphate hydrolases"/>
    <property type="match status" value="1"/>
</dbReference>
<evidence type="ECO:0000313" key="2">
    <source>
        <dbReference type="EMBL" id="EDH8302969.1"/>
    </source>
</evidence>
<organism evidence="2">
    <name type="scientific">Salmonella enterica subsp. enterica serovar Chester</name>
    <dbReference type="NCBI Taxonomy" id="149386"/>
    <lineage>
        <taxon>Bacteria</taxon>
        <taxon>Pseudomonadati</taxon>
        <taxon>Pseudomonadota</taxon>
        <taxon>Gammaproteobacteria</taxon>
        <taxon>Enterobacterales</taxon>
        <taxon>Enterobacteriaceae</taxon>
        <taxon>Salmonella</taxon>
    </lineage>
</organism>
<evidence type="ECO:0000259" key="1">
    <source>
        <dbReference type="Pfam" id="PF02223"/>
    </source>
</evidence>
<protein>
    <recommendedName>
        <fullName evidence="1">Thymidylate kinase-like domain-containing protein</fullName>
    </recommendedName>
</protein>
<gene>
    <name evidence="2" type="ORF">CB695_15975</name>
</gene>
<comment type="caution">
    <text evidence="2">The sequence shown here is derived from an EMBL/GenBank/DDBJ whole genome shotgun (WGS) entry which is preliminary data.</text>
</comment>
<dbReference type="Gene3D" id="3.40.50.300">
    <property type="entry name" value="P-loop containing nucleotide triphosphate hydrolases"/>
    <property type="match status" value="1"/>
</dbReference>
<feature type="domain" description="Thymidylate kinase-like" evidence="1">
    <location>
        <begin position="7"/>
        <end position="141"/>
    </location>
</feature>
<sequence length="207" mass="23703">MLKTVSIDGPDFSGKSTLCKMVKGMLESAGLKVCIRNHPTTETEAGIRARSLVIQSAAKAKIAEAMCDDFLHTLDHVVDDYDVVIFDRFCPSTVVYQDIDGKDEVFRRKLTRHFHAPDLYVWTDVDYDGAVARFKKRVEEQGKNWDDEVLTVKYLKDNQSWEALRDHYRFAHHILTEGGCLHRLLPVKQDDDYRLKAAEIVACILEN</sequence>
<dbReference type="Pfam" id="PF02223">
    <property type="entry name" value="Thymidylate_kin"/>
    <property type="match status" value="1"/>
</dbReference>
<dbReference type="AlphaFoldDB" id="A0A635R892"/>
<reference evidence="2" key="1">
    <citation type="submission" date="2018-07" db="EMBL/GenBank/DDBJ databases">
        <authorList>
            <person name="Ashton P.M."/>
            <person name="Dallman T."/>
            <person name="Nair S."/>
            <person name="De Pinna E."/>
            <person name="Peters T."/>
            <person name="Grant K."/>
        </authorList>
    </citation>
    <scope>NUCLEOTIDE SEQUENCE</scope>
    <source>
        <strain evidence="2">368335</strain>
    </source>
</reference>
<name>A0A635R892_SALET</name>
<accession>A0A635R892</accession>